<name>A0A1F7F6H5_UNCRA</name>
<protein>
    <recommendedName>
        <fullName evidence="5">Protein BatD</fullName>
    </recommendedName>
</protein>
<feature type="transmembrane region" description="Helical" evidence="2">
    <location>
        <begin position="147"/>
        <end position="165"/>
    </location>
</feature>
<evidence type="ECO:0008006" key="5">
    <source>
        <dbReference type="Google" id="ProtNLM"/>
    </source>
</evidence>
<evidence type="ECO:0000313" key="4">
    <source>
        <dbReference type="Proteomes" id="UP000179243"/>
    </source>
</evidence>
<accession>A0A1F7F6H5</accession>
<dbReference type="EMBL" id="MFYX01000110">
    <property type="protein sequence ID" value="OGK02241.1"/>
    <property type="molecule type" value="Genomic_DNA"/>
</dbReference>
<evidence type="ECO:0000313" key="3">
    <source>
        <dbReference type="EMBL" id="OGK02241.1"/>
    </source>
</evidence>
<dbReference type="AlphaFoldDB" id="A0A1F7F6H5"/>
<keyword evidence="2" id="KW-0472">Membrane</keyword>
<comment type="caution">
    <text evidence="3">The sequence shown here is derived from an EMBL/GenBank/DDBJ whole genome shotgun (WGS) entry which is preliminary data.</text>
</comment>
<keyword evidence="2" id="KW-1133">Transmembrane helix</keyword>
<organism evidence="3 4">
    <name type="scientific">Candidatus Raymondbacteria bacterium RIFOXYD12_FULL_49_13</name>
    <dbReference type="NCBI Taxonomy" id="1817890"/>
    <lineage>
        <taxon>Bacteria</taxon>
        <taxon>Raymondiibacteriota</taxon>
    </lineage>
</organism>
<evidence type="ECO:0000256" key="2">
    <source>
        <dbReference type="SAM" id="Phobius"/>
    </source>
</evidence>
<sequence length="316" mass="35166">MMFRSCAIGIVFITTALFSFDLTRSVDQTTITLGDMVRLKVTAVRRADEKLVFPGPDADFGQFELKDMRSSEAPSGSLLAETYEYLVTAYTLGTLTMPALTVVNLKDTADRKATDPVEIVVKPVTVKDTSDIVDIYGPESIGFGARFWAALFGIVVALGLLVWLIDRYLLKRKRNEEKKEAPPIPPEKLFEQEIGQLVRDDLLAKGEVKIFHFRISEILRRYIGARLNFYALESTTSELISALKASKTDPKVVRLVEQFCTVNDPVKFAKWIPKSGESENLIILARELVSLTPPLEQKEPAGSPAAQQGADKKHIT</sequence>
<gene>
    <name evidence="3" type="ORF">A2519_16305</name>
</gene>
<feature type="region of interest" description="Disordered" evidence="1">
    <location>
        <begin position="295"/>
        <end position="316"/>
    </location>
</feature>
<dbReference type="Proteomes" id="UP000179243">
    <property type="component" value="Unassembled WGS sequence"/>
</dbReference>
<dbReference type="Pfam" id="PF13584">
    <property type="entry name" value="BatD"/>
    <property type="match status" value="1"/>
</dbReference>
<reference evidence="3 4" key="1">
    <citation type="journal article" date="2016" name="Nat. Commun.">
        <title>Thousands of microbial genomes shed light on interconnected biogeochemical processes in an aquifer system.</title>
        <authorList>
            <person name="Anantharaman K."/>
            <person name="Brown C.T."/>
            <person name="Hug L.A."/>
            <person name="Sharon I."/>
            <person name="Castelle C.J."/>
            <person name="Probst A.J."/>
            <person name="Thomas B.C."/>
            <person name="Singh A."/>
            <person name="Wilkins M.J."/>
            <person name="Karaoz U."/>
            <person name="Brodie E.L."/>
            <person name="Williams K.H."/>
            <person name="Hubbard S.S."/>
            <person name="Banfield J.F."/>
        </authorList>
    </citation>
    <scope>NUCLEOTIDE SEQUENCE [LARGE SCALE GENOMIC DNA]</scope>
</reference>
<keyword evidence="2" id="KW-0812">Transmembrane</keyword>
<evidence type="ECO:0000256" key="1">
    <source>
        <dbReference type="SAM" id="MobiDB-lite"/>
    </source>
</evidence>
<dbReference type="InterPro" id="IPR025738">
    <property type="entry name" value="BatD"/>
</dbReference>
<proteinExistence type="predicted"/>